<evidence type="ECO:0000313" key="2">
    <source>
        <dbReference type="Proteomes" id="UP001318860"/>
    </source>
</evidence>
<dbReference type="PANTHER" id="PTHR37246:SF1">
    <property type="entry name" value="PHOSPHOLIPASE A2 FAMILY PROTEIN"/>
    <property type="match status" value="1"/>
</dbReference>
<name>A0ABR0W5Q4_REHGL</name>
<dbReference type="EMBL" id="JABTTQ020000133">
    <property type="protein sequence ID" value="KAK6141520.1"/>
    <property type="molecule type" value="Genomic_DNA"/>
</dbReference>
<protein>
    <submittedName>
        <fullName evidence="1">Uncharacterized protein</fullName>
    </submittedName>
</protein>
<organism evidence="1 2">
    <name type="scientific">Rehmannia glutinosa</name>
    <name type="common">Chinese foxglove</name>
    <dbReference type="NCBI Taxonomy" id="99300"/>
    <lineage>
        <taxon>Eukaryota</taxon>
        <taxon>Viridiplantae</taxon>
        <taxon>Streptophyta</taxon>
        <taxon>Embryophyta</taxon>
        <taxon>Tracheophyta</taxon>
        <taxon>Spermatophyta</taxon>
        <taxon>Magnoliopsida</taxon>
        <taxon>eudicotyledons</taxon>
        <taxon>Gunneridae</taxon>
        <taxon>Pentapetalae</taxon>
        <taxon>asterids</taxon>
        <taxon>lamiids</taxon>
        <taxon>Lamiales</taxon>
        <taxon>Orobanchaceae</taxon>
        <taxon>Rehmannieae</taxon>
        <taxon>Rehmannia</taxon>
    </lineage>
</organism>
<gene>
    <name evidence="1" type="ORF">DH2020_024730</name>
</gene>
<evidence type="ECO:0000313" key="1">
    <source>
        <dbReference type="EMBL" id="KAK6141520.1"/>
    </source>
</evidence>
<reference evidence="1 2" key="1">
    <citation type="journal article" date="2021" name="Comput. Struct. Biotechnol. J.">
        <title>De novo genome assembly of the potent medicinal plant Rehmannia glutinosa using nanopore technology.</title>
        <authorList>
            <person name="Ma L."/>
            <person name="Dong C."/>
            <person name="Song C."/>
            <person name="Wang X."/>
            <person name="Zheng X."/>
            <person name="Niu Y."/>
            <person name="Chen S."/>
            <person name="Feng W."/>
        </authorList>
    </citation>
    <scope>NUCLEOTIDE SEQUENCE [LARGE SCALE GENOMIC DNA]</scope>
    <source>
        <strain evidence="1">DH-2019</strain>
    </source>
</reference>
<dbReference type="Proteomes" id="UP001318860">
    <property type="component" value="Unassembled WGS sequence"/>
</dbReference>
<sequence length="159" mass="18148">MGTNQMTTPPRNFQNFFSLTQKHAVALVVRVVANNCCRELKKHAQPRGSIESLTQYSSVRFRPYVSRFRGIQAQEVFCLNCFRYGHCVGLIGQVGKTEAELLKADMAFLECLERPNMSTKEILRQNLVRLQSGKISVPSVWLSNIKLRGWNFAKTRNPV</sequence>
<proteinExistence type="predicted"/>
<dbReference type="PANTHER" id="PTHR37246">
    <property type="entry name" value="OS07G0658000 PROTEIN"/>
    <property type="match status" value="1"/>
</dbReference>
<keyword evidence="2" id="KW-1185">Reference proteome</keyword>
<accession>A0ABR0W5Q4</accession>
<comment type="caution">
    <text evidence="1">The sequence shown here is derived from an EMBL/GenBank/DDBJ whole genome shotgun (WGS) entry which is preliminary data.</text>
</comment>